<protein>
    <submittedName>
        <fullName evidence="1">Uncharacterized protein</fullName>
    </submittedName>
</protein>
<dbReference type="AlphaFoldDB" id="A0A158DY10"/>
<name>A0A158DY10_9BURK</name>
<dbReference type="Proteomes" id="UP000054911">
    <property type="component" value="Unassembled WGS sequence"/>
</dbReference>
<comment type="caution">
    <text evidence="1">The sequence shown here is derived from an EMBL/GenBank/DDBJ whole genome shotgun (WGS) entry which is preliminary data.</text>
</comment>
<proteinExistence type="predicted"/>
<accession>A0A158DY10</accession>
<reference evidence="1" key="1">
    <citation type="submission" date="2016-01" db="EMBL/GenBank/DDBJ databases">
        <authorList>
            <person name="Peeters C."/>
        </authorList>
    </citation>
    <scope>NUCLEOTIDE SEQUENCE [LARGE SCALE GENOMIC DNA]</scope>
    <source>
        <strain evidence="1">LMG 29323</strain>
    </source>
</reference>
<dbReference type="STRING" id="1777141.AWB80_07558"/>
<evidence type="ECO:0000313" key="2">
    <source>
        <dbReference type="Proteomes" id="UP000054911"/>
    </source>
</evidence>
<evidence type="ECO:0000313" key="1">
    <source>
        <dbReference type="EMBL" id="SAK98607.1"/>
    </source>
</evidence>
<dbReference type="OrthoDB" id="7272469at2"/>
<organism evidence="1 2">
    <name type="scientific">Caballeronia pedi</name>
    <dbReference type="NCBI Taxonomy" id="1777141"/>
    <lineage>
        <taxon>Bacteria</taxon>
        <taxon>Pseudomonadati</taxon>
        <taxon>Pseudomonadota</taxon>
        <taxon>Betaproteobacteria</taxon>
        <taxon>Burkholderiales</taxon>
        <taxon>Burkholderiaceae</taxon>
        <taxon>Caballeronia</taxon>
    </lineage>
</organism>
<dbReference type="RefSeq" id="WP_061179755.1">
    <property type="nucleotide sequence ID" value="NZ_FCOE02000050.1"/>
</dbReference>
<dbReference type="EMBL" id="FCOE02000050">
    <property type="protein sequence ID" value="SAK98607.1"/>
    <property type="molecule type" value="Genomic_DNA"/>
</dbReference>
<gene>
    <name evidence="1" type="ORF">AWB80_07558</name>
</gene>
<sequence>MKLTQKLLGLLHRVFDRQPYPFLALRLQYGGGLVWQIADGALTTTVTGGIGQSLSIDLSQYTVRSLVNYLASQPGYSVAYADGTSFSGLSARVLIDASNDISLSNGDHIYGYTNVLWSYVDANANELEQAGQQIDQMLLQMSTTTASDMWIDEIGDYYGVRRQAGELDDSYGPRIVAEVLRPKCNNVAIEMAISAYTGQSTTVTDATEYGAAFPLYDSHITRNSAYTYNAVSRPLYGRFDVVFGYDLLGGADPTSFKTTVQGIVNRIRAAGTQMRSLTLQSGAMSDTFSAPTDLPLNLSLTPILSDTLTAPTEASFGVNVAIASMSDTLTAPTDSESLTIAYNYQYSGLRSYNGTIQRMGIQSVTESL</sequence>
<keyword evidence="2" id="KW-1185">Reference proteome</keyword>